<evidence type="ECO:0000256" key="3">
    <source>
        <dbReference type="ARBA" id="ARBA00022723"/>
    </source>
</evidence>
<dbReference type="GO" id="GO:0032502">
    <property type="term" value="P:developmental process"/>
    <property type="evidence" value="ECO:0007669"/>
    <property type="project" value="UniProtKB-ARBA"/>
</dbReference>
<dbReference type="InterPro" id="IPR013087">
    <property type="entry name" value="Znf_C2H2_type"/>
</dbReference>
<feature type="domain" description="C2H2-type" evidence="12">
    <location>
        <begin position="402"/>
        <end position="429"/>
    </location>
</feature>
<dbReference type="InterPro" id="IPR036236">
    <property type="entry name" value="Znf_C2H2_sf"/>
</dbReference>
<feature type="domain" description="C2H2-type" evidence="12">
    <location>
        <begin position="666"/>
        <end position="693"/>
    </location>
</feature>
<dbReference type="FunFam" id="3.30.160.60:FF:000624">
    <property type="entry name" value="zinc finger protein 697"/>
    <property type="match status" value="1"/>
</dbReference>
<dbReference type="PANTHER" id="PTHR24399">
    <property type="entry name" value="ZINC FINGER AND BTB DOMAIN-CONTAINING"/>
    <property type="match status" value="1"/>
</dbReference>
<keyword evidence="6" id="KW-0862">Zinc</keyword>
<evidence type="ECO:0000259" key="12">
    <source>
        <dbReference type="PROSITE" id="PS50157"/>
    </source>
</evidence>
<dbReference type="SUPFAM" id="SSF57667">
    <property type="entry name" value="beta-beta-alpha zinc fingers"/>
    <property type="match status" value="9"/>
</dbReference>
<dbReference type="Pfam" id="PF12874">
    <property type="entry name" value="zf-met"/>
    <property type="match status" value="1"/>
</dbReference>
<dbReference type="VEuPathDB" id="VectorBase:BGLAX_040622"/>
<feature type="domain" description="C2H2-type" evidence="12">
    <location>
        <begin position="569"/>
        <end position="596"/>
    </location>
</feature>
<dbReference type="GO" id="GO:0001227">
    <property type="term" value="F:DNA-binding transcription repressor activity, RNA polymerase II-specific"/>
    <property type="evidence" value="ECO:0007669"/>
    <property type="project" value="TreeGrafter"/>
</dbReference>
<dbReference type="VEuPathDB" id="VectorBase:BGLB017935"/>
<evidence type="ECO:0000256" key="7">
    <source>
        <dbReference type="ARBA" id="ARBA00023015"/>
    </source>
</evidence>
<comment type="similarity">
    <text evidence="2">Belongs to the krueppel C2H2-type zinc-finger protein family.</text>
</comment>
<evidence type="ECO:0000313" key="13">
    <source>
        <dbReference type="EnsemblMetazoa" id="BGLB017935-PA"/>
    </source>
</evidence>
<keyword evidence="9" id="KW-0804">Transcription</keyword>
<feature type="domain" description="C2H2-type" evidence="12">
    <location>
        <begin position="429"/>
        <end position="456"/>
    </location>
</feature>
<proteinExistence type="inferred from homology"/>
<feature type="domain" description="C2H2-type" evidence="12">
    <location>
        <begin position="638"/>
        <end position="665"/>
    </location>
</feature>
<dbReference type="PROSITE" id="PS50157">
    <property type="entry name" value="ZINC_FINGER_C2H2_2"/>
    <property type="match status" value="15"/>
</dbReference>
<feature type="domain" description="C2H2-type" evidence="12">
    <location>
        <begin position="750"/>
        <end position="777"/>
    </location>
</feature>
<dbReference type="Gene3D" id="3.30.160.60">
    <property type="entry name" value="Classic Zinc Finger"/>
    <property type="match status" value="12"/>
</dbReference>
<dbReference type="PROSITE" id="PS00028">
    <property type="entry name" value="ZINC_FINGER_C2H2_1"/>
    <property type="match status" value="14"/>
</dbReference>
<protein>
    <recommendedName>
        <fullName evidence="12">C2H2-type domain-containing protein</fullName>
    </recommendedName>
</protein>
<evidence type="ECO:0000256" key="4">
    <source>
        <dbReference type="ARBA" id="ARBA00022737"/>
    </source>
</evidence>
<dbReference type="Proteomes" id="UP000076420">
    <property type="component" value="Unassembled WGS sequence"/>
</dbReference>
<comment type="subcellular location">
    <subcellularLocation>
        <location evidence="1">Nucleus</location>
    </subcellularLocation>
</comment>
<feature type="domain" description="C2H2-type" evidence="12">
    <location>
        <begin position="541"/>
        <end position="568"/>
    </location>
</feature>
<dbReference type="AlphaFoldDB" id="A0A2C9KDV1"/>
<dbReference type="EnsemblMetazoa" id="BGLB017935-RA">
    <property type="protein sequence ID" value="BGLB017935-PA"/>
    <property type="gene ID" value="BGLB017935"/>
</dbReference>
<keyword evidence="7" id="KW-0805">Transcription regulation</keyword>
<keyword evidence="8" id="KW-0238">DNA-binding</keyword>
<keyword evidence="4" id="KW-0677">Repeat</keyword>
<keyword evidence="5 11" id="KW-0863">Zinc-finger</keyword>
<evidence type="ECO:0000313" key="14">
    <source>
        <dbReference type="Proteomes" id="UP000076420"/>
    </source>
</evidence>
<dbReference type="GO" id="GO:0005654">
    <property type="term" value="C:nucleoplasm"/>
    <property type="evidence" value="ECO:0007669"/>
    <property type="project" value="TreeGrafter"/>
</dbReference>
<feature type="domain" description="C2H2-type" evidence="12">
    <location>
        <begin position="485"/>
        <end position="512"/>
    </location>
</feature>
<feature type="domain" description="C2H2-type" evidence="12">
    <location>
        <begin position="694"/>
        <end position="721"/>
    </location>
</feature>
<dbReference type="FunFam" id="3.30.160.60:FF:000099">
    <property type="entry name" value="Zinc finger protein 79"/>
    <property type="match status" value="1"/>
</dbReference>
<dbReference type="GO" id="GO:0000978">
    <property type="term" value="F:RNA polymerase II cis-regulatory region sequence-specific DNA binding"/>
    <property type="evidence" value="ECO:0007669"/>
    <property type="project" value="TreeGrafter"/>
</dbReference>
<dbReference type="STRING" id="6526.A0A2C9KDV1"/>
<evidence type="ECO:0000256" key="9">
    <source>
        <dbReference type="ARBA" id="ARBA00023163"/>
    </source>
</evidence>
<name>A0A2C9KDV1_BIOGL</name>
<feature type="domain" description="C2H2-type" evidence="12">
    <location>
        <begin position="344"/>
        <end position="371"/>
    </location>
</feature>
<evidence type="ECO:0000256" key="8">
    <source>
        <dbReference type="ARBA" id="ARBA00023125"/>
    </source>
</evidence>
<evidence type="ECO:0000256" key="11">
    <source>
        <dbReference type="PROSITE-ProRule" id="PRU00042"/>
    </source>
</evidence>
<evidence type="ECO:0000256" key="1">
    <source>
        <dbReference type="ARBA" id="ARBA00004123"/>
    </source>
</evidence>
<evidence type="ECO:0000256" key="6">
    <source>
        <dbReference type="ARBA" id="ARBA00022833"/>
    </source>
</evidence>
<dbReference type="GO" id="GO:0008270">
    <property type="term" value="F:zinc ion binding"/>
    <property type="evidence" value="ECO:0007669"/>
    <property type="project" value="UniProtKB-KW"/>
</dbReference>
<gene>
    <name evidence="13" type="primary">106068362</name>
</gene>
<keyword evidence="10" id="KW-0539">Nucleus</keyword>
<dbReference type="FunFam" id="3.30.160.60:FF:000075">
    <property type="entry name" value="Putative zinc finger protein 536"/>
    <property type="match status" value="1"/>
</dbReference>
<organism evidence="13 14">
    <name type="scientific">Biomphalaria glabrata</name>
    <name type="common">Bloodfluke planorb</name>
    <name type="synonym">Freshwater snail</name>
    <dbReference type="NCBI Taxonomy" id="6526"/>
    <lineage>
        <taxon>Eukaryota</taxon>
        <taxon>Metazoa</taxon>
        <taxon>Spiralia</taxon>
        <taxon>Lophotrochozoa</taxon>
        <taxon>Mollusca</taxon>
        <taxon>Gastropoda</taxon>
        <taxon>Heterobranchia</taxon>
        <taxon>Euthyneura</taxon>
        <taxon>Panpulmonata</taxon>
        <taxon>Hygrophila</taxon>
        <taxon>Lymnaeoidea</taxon>
        <taxon>Planorbidae</taxon>
        <taxon>Biomphalaria</taxon>
    </lineage>
</organism>
<feature type="domain" description="C2H2-type" evidence="12">
    <location>
        <begin position="513"/>
        <end position="540"/>
    </location>
</feature>
<feature type="domain" description="C2H2-type" evidence="12">
    <location>
        <begin position="722"/>
        <end position="749"/>
    </location>
</feature>
<dbReference type="FunFam" id="3.30.160.60:FF:000202">
    <property type="entry name" value="Zinc finger protein 574"/>
    <property type="match status" value="1"/>
</dbReference>
<keyword evidence="3" id="KW-0479">Metal-binding</keyword>
<dbReference type="OrthoDB" id="5960512at2759"/>
<dbReference type="SMART" id="SM00355">
    <property type="entry name" value="ZnF_C2H2"/>
    <property type="match status" value="16"/>
</dbReference>
<dbReference type="FunFam" id="3.30.160.60:FF:000621">
    <property type="entry name" value="FLT3-interacting zinc finger 1"/>
    <property type="match status" value="1"/>
</dbReference>
<accession>A0A2C9KDV1</accession>
<dbReference type="KEGG" id="bgt:106068362"/>
<evidence type="ECO:0000256" key="2">
    <source>
        <dbReference type="ARBA" id="ARBA00006991"/>
    </source>
</evidence>
<feature type="domain" description="C2H2-type" evidence="12">
    <location>
        <begin position="457"/>
        <end position="484"/>
    </location>
</feature>
<feature type="domain" description="C2H2-type" evidence="12">
    <location>
        <begin position="779"/>
        <end position="801"/>
    </location>
</feature>
<evidence type="ECO:0000256" key="5">
    <source>
        <dbReference type="ARBA" id="ARBA00022771"/>
    </source>
</evidence>
<dbReference type="Pfam" id="PF00096">
    <property type="entry name" value="zf-C2H2"/>
    <property type="match status" value="7"/>
</dbReference>
<feature type="domain" description="C2H2-type" evidence="12">
    <location>
        <begin position="372"/>
        <end position="399"/>
    </location>
</feature>
<dbReference type="PANTHER" id="PTHR24399:SF70">
    <property type="entry name" value="C2H2-TYPE DOMAIN-CONTAINING PROTEIN"/>
    <property type="match status" value="1"/>
</dbReference>
<dbReference type="FunFam" id="3.30.160.60:FF:000100">
    <property type="entry name" value="Zinc finger 45-like"/>
    <property type="match status" value="2"/>
</dbReference>
<sequence>MDESTCLSSWQSFYSSFQNSKILFSQASDGCEIALRNAGTSLLFDTGGEYARELFKNCGLLGGDIVKLNYILWKLEEASLPKVIVMFERFKQEEKHYEVMNPTIEVLFQDVPSNSDALSVSADAIKLEPESIILTDQHYVINNFNYQGDEGTHVIVHEAIPEANISSNFDHIESSENINSTLTKSKVIVKSVQNKNNRMNNHKYLKEKPLKPKSVSVRHLESQKIHVSDNSGCRKSSRHVKITPKFLDISNVLMRSIKPEMIEPLNEEVVPQVVVESSQVEEQRREIKVEEVENDATEEMGKTYPQAPLMCSVCKDSSFKNPFELKLHWAAHEENRHQPKGKPFTCDRCDKNWSTYLSLKLHYRKHTGEKRFKCSECGKRFRHPYALREHNTEHFQDSNMKYLCIMCGKSFHDRTNLENHMAHHVMDRVSCNICGKSFASFRNLDSHMKIHSNDRPYRCKICPKAFVSIYNLKVHETIHTGEKNYSCGQCGKSYRLKTGLEYHLKSHNPDQQYKCEKCPKTFMDARQLEKHMDRHMGVKFFSCELCGKQFLREKGYENHKKLHDNSSSYACEICNKLFLNKSVLNAHLSVHTGEKQISQRWASGWVCMFRCLTLLKPKPLVTVLTLVHLRAHRGEKTHVCELCGERFVNPNSLKVHYRRHTGEKPYKCSFCPKSFSQQGTLIAHERYHKGEKPYLCGTCGEGFTTRSHLTIHVRKHTNDRPYKCDQCDYAGTTRSLLNIHLLRHSSNKPFKCTVCSAAFKRQHHLDGHLRKHSDREQMYPCSFCDHVFISEEKLNKHMKCHEIVVVSTVTEDDIFHVSNTNRDEGPVEVAYDIILL</sequence>
<dbReference type="Pfam" id="PF13912">
    <property type="entry name" value="zf-C2H2_6"/>
    <property type="match status" value="3"/>
</dbReference>
<evidence type="ECO:0000256" key="10">
    <source>
        <dbReference type="ARBA" id="ARBA00023242"/>
    </source>
</evidence>
<reference evidence="13" key="1">
    <citation type="submission" date="2020-05" db="UniProtKB">
        <authorList>
            <consortium name="EnsemblMetazoa"/>
        </authorList>
    </citation>
    <scope>IDENTIFICATION</scope>
    <source>
        <strain evidence="13">BB02</strain>
    </source>
</reference>